<dbReference type="EMBL" id="JAHYBZ010000002">
    <property type="protein sequence ID" value="MBW6397486.1"/>
    <property type="molecule type" value="Genomic_DNA"/>
</dbReference>
<accession>A0ABS7A5A3</accession>
<protein>
    <recommendedName>
        <fullName evidence="3">Resolvase</fullName>
    </recommendedName>
</protein>
<evidence type="ECO:0000313" key="1">
    <source>
        <dbReference type="EMBL" id="MBW6397486.1"/>
    </source>
</evidence>
<evidence type="ECO:0000313" key="2">
    <source>
        <dbReference type="Proteomes" id="UP001196565"/>
    </source>
</evidence>
<evidence type="ECO:0008006" key="3">
    <source>
        <dbReference type="Google" id="ProtNLM"/>
    </source>
</evidence>
<dbReference type="Proteomes" id="UP001196565">
    <property type="component" value="Unassembled WGS sequence"/>
</dbReference>
<proteinExistence type="predicted"/>
<dbReference type="RefSeq" id="WP_219762095.1">
    <property type="nucleotide sequence ID" value="NZ_JAHYBZ010000002.1"/>
</dbReference>
<comment type="caution">
    <text evidence="1">The sequence shown here is derived from an EMBL/GenBank/DDBJ whole genome shotgun (WGS) entry which is preliminary data.</text>
</comment>
<sequence length="150" mass="15952">MTSPADRLAAARAARIKQAEDRAARLARFIAECQKIGIEDCASLARVANAEGLRAPRGGHWTSTSMAKATARLPGGRRRLTRAEHVAAMVEGRRAKARLTSTETAVSLIQAARRVRRAGEAMTAAAIAVEAGVSKTTATRHMAAIRRAVL</sequence>
<gene>
    <name evidence="1" type="ORF">KPL78_06490</name>
</gene>
<name>A0ABS7A5A3_9PROT</name>
<organism evidence="1 2">
    <name type="scientific">Roseomonas alba</name>
    <dbReference type="NCBI Taxonomy" id="2846776"/>
    <lineage>
        <taxon>Bacteria</taxon>
        <taxon>Pseudomonadati</taxon>
        <taxon>Pseudomonadota</taxon>
        <taxon>Alphaproteobacteria</taxon>
        <taxon>Acetobacterales</taxon>
        <taxon>Roseomonadaceae</taxon>
        <taxon>Roseomonas</taxon>
    </lineage>
</organism>
<keyword evidence="2" id="KW-1185">Reference proteome</keyword>
<reference evidence="1 2" key="1">
    <citation type="submission" date="2021-07" db="EMBL/GenBank/DDBJ databases">
        <authorList>
            <person name="So Y."/>
        </authorList>
    </citation>
    <scope>NUCLEOTIDE SEQUENCE [LARGE SCALE GENOMIC DNA]</scope>
    <source>
        <strain evidence="1 2">HJA6</strain>
    </source>
</reference>